<evidence type="ECO:0000313" key="1">
    <source>
        <dbReference type="EMBL" id="PSC02618.1"/>
    </source>
</evidence>
<comment type="caution">
    <text evidence="1">The sequence shown here is derived from an EMBL/GenBank/DDBJ whole genome shotgun (WGS) entry which is preliminary data.</text>
</comment>
<reference evidence="2" key="1">
    <citation type="submission" date="2018-03" db="EMBL/GenBank/DDBJ databases">
        <authorList>
            <person name="Sun L."/>
            <person name="Liu H."/>
            <person name="Chen W."/>
            <person name="Huang K."/>
            <person name="Liu W."/>
            <person name="Gao X."/>
        </authorList>
    </citation>
    <scope>NUCLEOTIDE SEQUENCE [LARGE SCALE GENOMIC DNA]</scope>
    <source>
        <strain evidence="2">SH9</strain>
    </source>
</reference>
<accession>A0A2T1HLW0</accession>
<name>A0A2T1HLW0_9HYPH</name>
<evidence type="ECO:0000313" key="2">
    <source>
        <dbReference type="Proteomes" id="UP000239772"/>
    </source>
</evidence>
<dbReference type="AlphaFoldDB" id="A0A2T1HLW0"/>
<protein>
    <submittedName>
        <fullName evidence="1">Uncharacterized protein</fullName>
    </submittedName>
</protein>
<sequence length="76" mass="8036">MRQSVTPKPDDFHLERDGDAVVATFAPTGARYRAAGGEPASQVEAPRDGRDDYAEDEVRTMAGKLIALAATSPSSS</sequence>
<dbReference type="Proteomes" id="UP000239772">
    <property type="component" value="Unassembled WGS sequence"/>
</dbReference>
<gene>
    <name evidence="1" type="ORF">SLNSH_23075</name>
</gene>
<dbReference type="EMBL" id="PVZS01000045">
    <property type="protein sequence ID" value="PSC02618.1"/>
    <property type="molecule type" value="Genomic_DNA"/>
</dbReference>
<organism evidence="1 2">
    <name type="scientific">Alsobacter soli</name>
    <dbReference type="NCBI Taxonomy" id="2109933"/>
    <lineage>
        <taxon>Bacteria</taxon>
        <taxon>Pseudomonadati</taxon>
        <taxon>Pseudomonadota</taxon>
        <taxon>Alphaproteobacteria</taxon>
        <taxon>Hyphomicrobiales</taxon>
        <taxon>Alsobacteraceae</taxon>
        <taxon>Alsobacter</taxon>
    </lineage>
</organism>
<keyword evidence="2" id="KW-1185">Reference proteome</keyword>
<proteinExistence type="predicted"/>